<evidence type="ECO:0008006" key="11">
    <source>
        <dbReference type="Google" id="ProtNLM"/>
    </source>
</evidence>
<evidence type="ECO:0000256" key="8">
    <source>
        <dbReference type="SAM" id="Phobius"/>
    </source>
</evidence>
<accession>A0ABR8JM06</accession>
<feature type="transmembrane region" description="Helical" evidence="8">
    <location>
        <begin position="21"/>
        <end position="39"/>
    </location>
</feature>
<comment type="caution">
    <text evidence="9">The sequence shown here is derived from an EMBL/GenBank/DDBJ whole genome shotgun (WGS) entry which is preliminary data.</text>
</comment>
<keyword evidence="3" id="KW-0328">Glycosyltransferase</keyword>
<dbReference type="InterPro" id="IPR050297">
    <property type="entry name" value="LipidA_mod_glycosyltrf_83"/>
</dbReference>
<feature type="transmembrane region" description="Helical" evidence="8">
    <location>
        <begin position="102"/>
        <end position="122"/>
    </location>
</feature>
<dbReference type="PANTHER" id="PTHR33908">
    <property type="entry name" value="MANNOSYLTRANSFERASE YKCB-RELATED"/>
    <property type="match status" value="1"/>
</dbReference>
<name>A0ABR8JM06_9BACT</name>
<feature type="transmembrane region" description="Helical" evidence="8">
    <location>
        <begin position="134"/>
        <end position="152"/>
    </location>
</feature>
<evidence type="ECO:0000256" key="5">
    <source>
        <dbReference type="ARBA" id="ARBA00022692"/>
    </source>
</evidence>
<evidence type="ECO:0000256" key="3">
    <source>
        <dbReference type="ARBA" id="ARBA00022676"/>
    </source>
</evidence>
<evidence type="ECO:0000313" key="10">
    <source>
        <dbReference type="Proteomes" id="UP000642468"/>
    </source>
</evidence>
<feature type="transmembrane region" description="Helical" evidence="8">
    <location>
        <begin position="219"/>
        <end position="246"/>
    </location>
</feature>
<evidence type="ECO:0000256" key="2">
    <source>
        <dbReference type="ARBA" id="ARBA00022475"/>
    </source>
</evidence>
<keyword evidence="5 8" id="KW-0812">Transmembrane</keyword>
<feature type="transmembrane region" description="Helical" evidence="8">
    <location>
        <begin position="360"/>
        <end position="379"/>
    </location>
</feature>
<dbReference type="Proteomes" id="UP000642468">
    <property type="component" value="Unassembled WGS sequence"/>
</dbReference>
<keyword evidence="2" id="KW-1003">Cell membrane</keyword>
<organism evidence="9 10">
    <name type="scientific">Hymenobacter duratus</name>
    <dbReference type="NCBI Taxonomy" id="2771356"/>
    <lineage>
        <taxon>Bacteria</taxon>
        <taxon>Pseudomonadati</taxon>
        <taxon>Bacteroidota</taxon>
        <taxon>Cytophagia</taxon>
        <taxon>Cytophagales</taxon>
        <taxon>Hymenobacteraceae</taxon>
        <taxon>Hymenobacter</taxon>
    </lineage>
</organism>
<feature type="transmembrane region" description="Helical" evidence="8">
    <location>
        <begin position="302"/>
        <end position="323"/>
    </location>
</feature>
<protein>
    <recommendedName>
        <fullName evidence="11">Glycosyltransferase RgtA/B/C/D-like domain-containing protein</fullName>
    </recommendedName>
</protein>
<comment type="subcellular location">
    <subcellularLocation>
        <location evidence="1">Cell membrane</location>
        <topology evidence="1">Multi-pass membrane protein</topology>
    </subcellularLocation>
</comment>
<evidence type="ECO:0000256" key="7">
    <source>
        <dbReference type="ARBA" id="ARBA00023136"/>
    </source>
</evidence>
<dbReference type="EMBL" id="JACWZZ010000002">
    <property type="protein sequence ID" value="MBD2715814.1"/>
    <property type="molecule type" value="Genomic_DNA"/>
</dbReference>
<evidence type="ECO:0000256" key="1">
    <source>
        <dbReference type="ARBA" id="ARBA00004651"/>
    </source>
</evidence>
<keyword evidence="6 8" id="KW-1133">Transmembrane helix</keyword>
<proteinExistence type="predicted"/>
<sequence>MPPEFPVRIRTTPSASRLSRLWLPSLVGLAVALLLLSTYQRIIQIDEAWIGEQAYWAARDGVVRSELFRGFLHAEVRQLVYHKLFVWQAAGLIRVAGWSVTALRLLSLAYLGLFVGLCWRYLRTLDLRPCSRWLYMLLLLANTLVAEFSFTFRPEIMLMTLGFASWQCLQLAAHARRGLWYVAGAGLLAGLAALTHLNGLIFVGAGGLLLLWRRQAVAVVVFAGPVLVCAGCYFLEVGLLGAWAAFGQQLQPAVQPEAGVGAGLRRLLHEHKRLFHSFKESPLSVCALLASAVLYRHRSRFAAGWLPELLLYTLALLVLLAVGSQNDNSFYTILYIPFLVLLITAAFDRLPEDSHWLNRVARVLLGAYLLLNFGGTLYLTSRHRNMAEQHQRLVRHLAPYRGAAVVAPLPFVYNGLEHFAVQGTFCYYLLAQVQAQSGAPFDFFAQAARFQRQLLLLDEESLELLHLPRPRAGQSFGAYHFSHRFESFYIYTYAPPRRP</sequence>
<feature type="transmembrane region" description="Helical" evidence="8">
    <location>
        <begin position="329"/>
        <end position="348"/>
    </location>
</feature>
<keyword evidence="4" id="KW-0808">Transferase</keyword>
<keyword evidence="7 8" id="KW-0472">Membrane</keyword>
<feature type="transmembrane region" description="Helical" evidence="8">
    <location>
        <begin position="179"/>
        <end position="212"/>
    </location>
</feature>
<reference evidence="9 10" key="1">
    <citation type="submission" date="2020-09" db="EMBL/GenBank/DDBJ databases">
        <authorList>
            <person name="Kim M.K."/>
        </authorList>
    </citation>
    <scope>NUCLEOTIDE SEQUENCE [LARGE SCALE GENOMIC DNA]</scope>
    <source>
        <strain evidence="9 10">BT646</strain>
    </source>
</reference>
<evidence type="ECO:0000256" key="6">
    <source>
        <dbReference type="ARBA" id="ARBA00022989"/>
    </source>
</evidence>
<dbReference type="PANTHER" id="PTHR33908:SF11">
    <property type="entry name" value="MEMBRANE PROTEIN"/>
    <property type="match status" value="1"/>
</dbReference>
<evidence type="ECO:0000313" key="9">
    <source>
        <dbReference type="EMBL" id="MBD2715814.1"/>
    </source>
</evidence>
<dbReference type="RefSeq" id="WP_190784776.1">
    <property type="nucleotide sequence ID" value="NZ_JACWZZ010000002.1"/>
</dbReference>
<keyword evidence="10" id="KW-1185">Reference proteome</keyword>
<evidence type="ECO:0000256" key="4">
    <source>
        <dbReference type="ARBA" id="ARBA00022679"/>
    </source>
</evidence>
<gene>
    <name evidence="9" type="ORF">IC231_12275</name>
</gene>